<evidence type="ECO:0000313" key="1">
    <source>
        <dbReference type="EMBL" id="SVD40418.1"/>
    </source>
</evidence>
<sequence>MNHLDRRQFLGTFAKPAAVATVAMANPTLMAKAIKKFKTATGDPKSIARDESYWREIQQGYTADRGLI</sequence>
<dbReference type="PROSITE" id="PS51318">
    <property type="entry name" value="TAT"/>
    <property type="match status" value="1"/>
</dbReference>
<feature type="non-terminal residue" evidence="1">
    <location>
        <position position="68"/>
    </location>
</feature>
<dbReference type="EMBL" id="UINC01148497">
    <property type="protein sequence ID" value="SVD40418.1"/>
    <property type="molecule type" value="Genomic_DNA"/>
</dbReference>
<name>A0A382V3C1_9ZZZZ</name>
<dbReference type="InterPro" id="IPR006311">
    <property type="entry name" value="TAT_signal"/>
</dbReference>
<organism evidence="1">
    <name type="scientific">marine metagenome</name>
    <dbReference type="NCBI Taxonomy" id="408172"/>
    <lineage>
        <taxon>unclassified sequences</taxon>
        <taxon>metagenomes</taxon>
        <taxon>ecological metagenomes</taxon>
    </lineage>
</organism>
<proteinExistence type="predicted"/>
<reference evidence="1" key="1">
    <citation type="submission" date="2018-05" db="EMBL/GenBank/DDBJ databases">
        <authorList>
            <person name="Lanie J.A."/>
            <person name="Ng W.-L."/>
            <person name="Kazmierczak K.M."/>
            <person name="Andrzejewski T.M."/>
            <person name="Davidsen T.M."/>
            <person name="Wayne K.J."/>
            <person name="Tettelin H."/>
            <person name="Glass J.I."/>
            <person name="Rusch D."/>
            <person name="Podicherti R."/>
            <person name="Tsui H.-C.T."/>
            <person name="Winkler M.E."/>
        </authorList>
    </citation>
    <scope>NUCLEOTIDE SEQUENCE</scope>
</reference>
<protein>
    <submittedName>
        <fullName evidence="1">Uncharacterized protein</fullName>
    </submittedName>
</protein>
<accession>A0A382V3C1</accession>
<gene>
    <name evidence="1" type="ORF">METZ01_LOCUS393272</name>
</gene>
<dbReference type="AlphaFoldDB" id="A0A382V3C1"/>